<protein>
    <submittedName>
        <fullName evidence="1">Uncharacterized protein</fullName>
    </submittedName>
</protein>
<evidence type="ECO:0000313" key="1">
    <source>
        <dbReference type="EMBL" id="CAB4129701.1"/>
    </source>
</evidence>
<gene>
    <name evidence="1" type="ORF">UFOVP117_72</name>
</gene>
<reference evidence="1" key="1">
    <citation type="submission" date="2020-04" db="EMBL/GenBank/DDBJ databases">
        <authorList>
            <person name="Chiriac C."/>
            <person name="Salcher M."/>
            <person name="Ghai R."/>
            <person name="Kavagutti S V."/>
        </authorList>
    </citation>
    <scope>NUCLEOTIDE SEQUENCE</scope>
</reference>
<name>A0A6J5L5Q5_9CAUD</name>
<dbReference type="EMBL" id="LR796235">
    <property type="protein sequence ID" value="CAB4129701.1"/>
    <property type="molecule type" value="Genomic_DNA"/>
</dbReference>
<proteinExistence type="predicted"/>
<accession>A0A6J5L5Q5</accession>
<organism evidence="1">
    <name type="scientific">uncultured Caudovirales phage</name>
    <dbReference type="NCBI Taxonomy" id="2100421"/>
    <lineage>
        <taxon>Viruses</taxon>
        <taxon>Duplodnaviria</taxon>
        <taxon>Heunggongvirae</taxon>
        <taxon>Uroviricota</taxon>
        <taxon>Caudoviricetes</taxon>
        <taxon>Peduoviridae</taxon>
        <taxon>Maltschvirus</taxon>
        <taxon>Maltschvirus maltsch</taxon>
    </lineage>
</organism>
<sequence>MPTTITVSSITGSTPFDIYLCMTGGTPCYFIDRITTGDLPYNFTVPTPIQELNGYDLRVTDSVGCIITGTTSI</sequence>